<keyword evidence="1" id="KW-1133">Transmembrane helix</keyword>
<dbReference type="Proteomes" id="UP001597086">
    <property type="component" value="Unassembled WGS sequence"/>
</dbReference>
<reference evidence="3" key="1">
    <citation type="journal article" date="2019" name="Int. J. Syst. Evol. Microbiol.">
        <title>The Global Catalogue of Microorganisms (GCM) 10K type strain sequencing project: providing services to taxonomists for standard genome sequencing and annotation.</title>
        <authorList>
            <consortium name="The Broad Institute Genomics Platform"/>
            <consortium name="The Broad Institute Genome Sequencing Center for Infectious Disease"/>
            <person name="Wu L."/>
            <person name="Ma J."/>
        </authorList>
    </citation>
    <scope>NUCLEOTIDE SEQUENCE [LARGE SCALE GENOMIC DNA]</scope>
    <source>
        <strain evidence="3">CCUG 56098</strain>
    </source>
</reference>
<accession>A0ABW3KRL7</accession>
<evidence type="ECO:0000313" key="3">
    <source>
        <dbReference type="Proteomes" id="UP001597086"/>
    </source>
</evidence>
<sequence>LTTQLTIHKHVTHKLNQPLKILLHIIIIAFLTVVTQIGGIIYLIAILLVKKSAEKKRLKRIGIFAVLYLLTTFLIIPNVAPIFGREKIKESEFLKAHSFFYKLANRNYVRPELNKSIGQIATEFEKQNTGIKMVYLDANFPFINKFPLLPHLSHNDGKKIDVSLIYENDNGQLTNKKPSVSGYGVYEMPTEKEYDQAEVCKNKGNWQYDFPKYLTLGTINKDIEFSEKGTRQLANLILKQKNIGKLFIEPHLKTRLNLNNGKVRFHGCQAVRHDDHIHFQLK</sequence>
<feature type="non-terminal residue" evidence="2">
    <location>
        <position position="1"/>
    </location>
</feature>
<name>A0ABW3KRL7_9FLAO</name>
<keyword evidence="1" id="KW-0472">Membrane</keyword>
<evidence type="ECO:0000256" key="1">
    <source>
        <dbReference type="SAM" id="Phobius"/>
    </source>
</evidence>
<proteinExistence type="predicted"/>
<dbReference type="EMBL" id="JBHTKM010000025">
    <property type="protein sequence ID" value="MFD1015453.1"/>
    <property type="molecule type" value="Genomic_DNA"/>
</dbReference>
<protein>
    <submittedName>
        <fullName evidence="2">Uncharacterized protein</fullName>
    </submittedName>
</protein>
<feature type="transmembrane region" description="Helical" evidence="1">
    <location>
        <begin position="61"/>
        <end position="83"/>
    </location>
</feature>
<gene>
    <name evidence="2" type="ORF">ACFQ13_05935</name>
</gene>
<evidence type="ECO:0000313" key="2">
    <source>
        <dbReference type="EMBL" id="MFD1015453.1"/>
    </source>
</evidence>
<dbReference type="RefSeq" id="WP_386115149.1">
    <property type="nucleotide sequence ID" value="NZ_JBHTKM010000025.1"/>
</dbReference>
<dbReference type="Gene3D" id="3.30.1380.10">
    <property type="match status" value="1"/>
</dbReference>
<organism evidence="2 3">
    <name type="scientific">Winogradskyella rapida</name>
    <dbReference type="NCBI Taxonomy" id="549701"/>
    <lineage>
        <taxon>Bacteria</taxon>
        <taxon>Pseudomonadati</taxon>
        <taxon>Bacteroidota</taxon>
        <taxon>Flavobacteriia</taxon>
        <taxon>Flavobacteriales</taxon>
        <taxon>Flavobacteriaceae</taxon>
        <taxon>Winogradskyella</taxon>
    </lineage>
</organism>
<dbReference type="InterPro" id="IPR009045">
    <property type="entry name" value="Zn_M74/Hedgehog-like"/>
</dbReference>
<keyword evidence="3" id="KW-1185">Reference proteome</keyword>
<comment type="caution">
    <text evidence="2">The sequence shown here is derived from an EMBL/GenBank/DDBJ whole genome shotgun (WGS) entry which is preliminary data.</text>
</comment>
<feature type="transmembrane region" description="Helical" evidence="1">
    <location>
        <begin position="21"/>
        <end position="49"/>
    </location>
</feature>
<keyword evidence="1" id="KW-0812">Transmembrane</keyword>